<dbReference type="PANTHER" id="PTHR30222">
    <property type="entry name" value="SPERMIDINE/PUTRESCINE-BINDING PERIPLASMIC PROTEIN"/>
    <property type="match status" value="1"/>
</dbReference>
<reference evidence="3 4" key="1">
    <citation type="submission" date="2023-09" db="EMBL/GenBank/DDBJ databases">
        <title>Whole genome shotgun sequencing (WGS) of Bosea sp. ZW T0_25, isolated from stored onions (Allium cepa).</title>
        <authorList>
            <person name="Stoll D.A."/>
            <person name="Huch M."/>
        </authorList>
    </citation>
    <scope>NUCLEOTIDE SEQUENCE [LARGE SCALE GENOMIC DNA]</scope>
    <source>
        <strain evidence="3 4">ZW T0_25</strain>
    </source>
</reference>
<evidence type="ECO:0000313" key="3">
    <source>
        <dbReference type="EMBL" id="MDU0340284.1"/>
    </source>
</evidence>
<dbReference type="Proteomes" id="UP001254257">
    <property type="component" value="Unassembled WGS sequence"/>
</dbReference>
<keyword evidence="4" id="KW-1185">Reference proteome</keyword>
<dbReference type="SUPFAM" id="SSF53850">
    <property type="entry name" value="Periplasmic binding protein-like II"/>
    <property type="match status" value="1"/>
</dbReference>
<comment type="caution">
    <text evidence="3">The sequence shown here is derived from an EMBL/GenBank/DDBJ whole genome shotgun (WGS) entry which is preliminary data.</text>
</comment>
<dbReference type="EMBL" id="JAWDID010000012">
    <property type="protein sequence ID" value="MDU0340284.1"/>
    <property type="molecule type" value="Genomic_DNA"/>
</dbReference>
<accession>A0ABU3S677</accession>
<keyword evidence="2" id="KW-0574">Periplasm</keyword>
<gene>
    <name evidence="3" type="ORF">RKE40_10345</name>
</gene>
<keyword evidence="1" id="KW-0732">Signal</keyword>
<proteinExistence type="predicted"/>
<dbReference type="PROSITE" id="PS51318">
    <property type="entry name" value="TAT"/>
    <property type="match status" value="1"/>
</dbReference>
<evidence type="ECO:0000313" key="4">
    <source>
        <dbReference type="Proteomes" id="UP001254257"/>
    </source>
</evidence>
<organism evidence="3 4">
    <name type="scientific">Bosea rubneri</name>
    <dbReference type="NCBI Taxonomy" id="3075434"/>
    <lineage>
        <taxon>Bacteria</taxon>
        <taxon>Pseudomonadati</taxon>
        <taxon>Pseudomonadota</taxon>
        <taxon>Alphaproteobacteria</taxon>
        <taxon>Hyphomicrobiales</taxon>
        <taxon>Boseaceae</taxon>
        <taxon>Bosea</taxon>
    </lineage>
</organism>
<dbReference type="InterPro" id="IPR006311">
    <property type="entry name" value="TAT_signal"/>
</dbReference>
<sequence>MMEKQSFAEDCRALAAELGGSQTRRDLIRSALALGIAPAALALGGGAARAQAGKEVVLVNFGGVAMKAFDEAYVKPFAAQGGKIVLDGSGALNGKILTMVQSRHVTWDICDAGITTLAELGPHGALEKIDYSIVDKTKLDPTFAYDEGVVNYMFSSVLAWDKSKISGEPTLADFFDTKKYPGRRMMRKDSQAMLEFALLADGVPKDKLYPLDVKRAFAKIATIKKDLLFWNSGSESQSLMRDGECVMGLLWHTRANVLADETQGRVTYTFKDGLLQPGLWVVPKGNPAGKEAMRAIASMQQPEGQVKLLAAMGNGPSNPAADALVPAELKKKNPSDAANAAVQAKINADWYKANHSKTFQSFLDLISS</sequence>
<dbReference type="InterPro" id="IPR006059">
    <property type="entry name" value="SBP"/>
</dbReference>
<dbReference type="Gene3D" id="3.40.190.10">
    <property type="entry name" value="Periplasmic binding protein-like II"/>
    <property type="match status" value="2"/>
</dbReference>
<dbReference type="CDD" id="cd13589">
    <property type="entry name" value="PBP2_polyamine_RpCGA009"/>
    <property type="match status" value="1"/>
</dbReference>
<name>A0ABU3S677_9HYPH</name>
<evidence type="ECO:0000256" key="2">
    <source>
        <dbReference type="ARBA" id="ARBA00022764"/>
    </source>
</evidence>
<dbReference type="Pfam" id="PF13416">
    <property type="entry name" value="SBP_bac_8"/>
    <property type="match status" value="1"/>
</dbReference>
<dbReference type="RefSeq" id="WP_316018156.1">
    <property type="nucleotide sequence ID" value="NZ_JAWDID010000012.1"/>
</dbReference>
<evidence type="ECO:0000256" key="1">
    <source>
        <dbReference type="ARBA" id="ARBA00022729"/>
    </source>
</evidence>
<dbReference type="PANTHER" id="PTHR30222:SF2">
    <property type="entry name" value="ABC TRANSPORTER SUBSTRATE-BINDING PROTEIN"/>
    <property type="match status" value="1"/>
</dbReference>
<protein>
    <submittedName>
        <fullName evidence="3">ABC transporter substrate-binding protein</fullName>
    </submittedName>
</protein>